<name>A0ACC6TR38_9CREN</name>
<gene>
    <name evidence="1" type="ORF">TQ35_0008830</name>
</gene>
<evidence type="ECO:0000313" key="2">
    <source>
        <dbReference type="Proteomes" id="UP000053480"/>
    </source>
</evidence>
<reference evidence="1" key="1">
    <citation type="submission" date="2024-07" db="EMBL/GenBank/DDBJ databases">
        <title>Metagenome and Metagenome-Assembled Genomes of Archaea from a hot spring from the geothermal field of Los Azufres, Mexico.</title>
        <authorList>
            <person name="Marin-Paredes R."/>
            <person name="Martinez-Romero E."/>
            <person name="Servin-Garciduenas L.E."/>
        </authorList>
    </citation>
    <scope>NUCLEOTIDE SEQUENCE</scope>
    <source>
        <strain evidence="1">AZ1-454</strain>
    </source>
</reference>
<dbReference type="Proteomes" id="UP000053480">
    <property type="component" value="Unassembled WGS sequence"/>
</dbReference>
<accession>A0ACC6TR38</accession>
<protein>
    <submittedName>
        <fullName evidence="1">Uncharacterized protein</fullName>
    </submittedName>
</protein>
<proteinExistence type="predicted"/>
<dbReference type="EMBL" id="JZWS03000020">
    <property type="protein sequence ID" value="MEW9492287.1"/>
    <property type="molecule type" value="Genomic_DNA"/>
</dbReference>
<comment type="caution">
    <text evidence="1">The sequence shown here is derived from an EMBL/GenBank/DDBJ whole genome shotgun (WGS) entry which is preliminary data.</text>
</comment>
<evidence type="ECO:0000313" key="1">
    <source>
        <dbReference type="EMBL" id="MEW9492287.1"/>
    </source>
</evidence>
<sequence>MGFNGIGGYLNRPGEIPVEVIIAYFVFALAIAIILGKRNGGLKAFKTVDWVYIGIGAAAAYVWEFIIGAIIGRAVPSGLSNFIDVGFWGRLFIVFIVAALVRKVGAGMITLFLFNFFSDLFHYGFSGEPMYFIYESLTYGLFVDLGIAITGGKIFGIGVTGSTSKVVALAAIEGGIIGFLWAFPDPIFYGAFFKPFLYGGVVNWSRIIYDLISFIPGDVVIGILAGLASNRVQKAVQV</sequence>
<organism evidence="1 2">
    <name type="scientific">Candidatus Aramenus sulfurataquae</name>
    <dbReference type="NCBI Taxonomy" id="1326980"/>
    <lineage>
        <taxon>Archaea</taxon>
        <taxon>Thermoproteota</taxon>
        <taxon>Thermoprotei</taxon>
        <taxon>Sulfolobales</taxon>
        <taxon>Sulfolobaceae</taxon>
        <taxon>Candidatus Aramenus</taxon>
    </lineage>
</organism>